<dbReference type="Gene3D" id="3.30.1150.10">
    <property type="match status" value="1"/>
</dbReference>
<protein>
    <recommendedName>
        <fullName evidence="3">TonB C-terminal domain-containing protein</fullName>
    </recommendedName>
</protein>
<sequence>MPRLLTSSSQFTIKYPQSLLRRGIRSAEVELDVLIEESGKVILRGFVHNPYPELAPLVEDLMHKARFTSPKKDGLPVRATFTWPMEFGNS</sequence>
<comment type="caution">
    <text evidence="1">The sequence shown here is derived from an EMBL/GenBank/DDBJ whole genome shotgun (WGS) entry which is preliminary data.</text>
</comment>
<accession>A0ABU3T069</accession>
<dbReference type="Proteomes" id="UP001247805">
    <property type="component" value="Unassembled WGS sequence"/>
</dbReference>
<dbReference type="RefSeq" id="WP_316027195.1">
    <property type="nucleotide sequence ID" value="NZ_JAWDIO010000002.1"/>
</dbReference>
<name>A0ABU3T069_9ALTE</name>
<reference evidence="1 2" key="1">
    <citation type="submission" date="2023-10" db="EMBL/GenBank/DDBJ databases">
        <title>Glaciecola aquimarina strain GGW-M5 nov., isolated from a coastal seawater.</title>
        <authorList>
            <person name="Bayburt H."/>
            <person name="Kim J.M."/>
            <person name="Choi B.J."/>
            <person name="Jeon C.O."/>
        </authorList>
    </citation>
    <scope>NUCLEOTIDE SEQUENCE [LARGE SCALE GENOMIC DNA]</scope>
    <source>
        <strain evidence="1 2">KCTC 32108</strain>
    </source>
</reference>
<keyword evidence="2" id="KW-1185">Reference proteome</keyword>
<evidence type="ECO:0008006" key="3">
    <source>
        <dbReference type="Google" id="ProtNLM"/>
    </source>
</evidence>
<proteinExistence type="predicted"/>
<organism evidence="1 2">
    <name type="scientific">Paraglaciecola aquimarina</name>
    <dbReference type="NCBI Taxonomy" id="1235557"/>
    <lineage>
        <taxon>Bacteria</taxon>
        <taxon>Pseudomonadati</taxon>
        <taxon>Pseudomonadota</taxon>
        <taxon>Gammaproteobacteria</taxon>
        <taxon>Alteromonadales</taxon>
        <taxon>Alteromonadaceae</taxon>
        <taxon>Paraglaciecola</taxon>
    </lineage>
</organism>
<evidence type="ECO:0000313" key="1">
    <source>
        <dbReference type="EMBL" id="MDU0355664.1"/>
    </source>
</evidence>
<dbReference type="EMBL" id="JAWDIO010000002">
    <property type="protein sequence ID" value="MDU0355664.1"/>
    <property type="molecule type" value="Genomic_DNA"/>
</dbReference>
<evidence type="ECO:0000313" key="2">
    <source>
        <dbReference type="Proteomes" id="UP001247805"/>
    </source>
</evidence>
<dbReference type="SUPFAM" id="SSF74653">
    <property type="entry name" value="TolA/TonB C-terminal domain"/>
    <property type="match status" value="1"/>
</dbReference>
<gene>
    <name evidence="1" type="ORF">RS130_18845</name>
</gene>